<evidence type="ECO:0000313" key="7">
    <source>
        <dbReference type="Proteomes" id="UP001138921"/>
    </source>
</evidence>
<feature type="DNA-binding region" description="H-T-H motif" evidence="4">
    <location>
        <begin position="35"/>
        <end position="54"/>
    </location>
</feature>
<dbReference type="Gene3D" id="1.10.357.10">
    <property type="entry name" value="Tetracycline Repressor, domain 2"/>
    <property type="match status" value="1"/>
</dbReference>
<keyword evidence="7" id="KW-1185">Reference proteome</keyword>
<dbReference type="PANTHER" id="PTHR30055:SF234">
    <property type="entry name" value="HTH-TYPE TRANSCRIPTIONAL REGULATOR BETI"/>
    <property type="match status" value="1"/>
</dbReference>
<comment type="caution">
    <text evidence="6">The sequence shown here is derived from an EMBL/GenBank/DDBJ whole genome shotgun (WGS) entry which is preliminary data.</text>
</comment>
<dbReference type="GO" id="GO:0003700">
    <property type="term" value="F:DNA-binding transcription factor activity"/>
    <property type="evidence" value="ECO:0007669"/>
    <property type="project" value="TreeGrafter"/>
</dbReference>
<evidence type="ECO:0000259" key="5">
    <source>
        <dbReference type="PROSITE" id="PS50977"/>
    </source>
</evidence>
<reference evidence="6" key="2">
    <citation type="submission" date="2021-03" db="EMBL/GenBank/DDBJ databases">
        <authorList>
            <person name="Artuso I."/>
            <person name="Turrini P."/>
            <person name="Pirolo M."/>
            <person name="Lugli G.A."/>
            <person name="Ventura M."/>
            <person name="Visca P."/>
        </authorList>
    </citation>
    <scope>NUCLEOTIDE SEQUENCE</scope>
    <source>
        <strain evidence="6">LMG 26462</strain>
    </source>
</reference>
<keyword evidence="2 4" id="KW-0238">DNA-binding</keyword>
<dbReference type="EMBL" id="JAFLWW010000004">
    <property type="protein sequence ID" value="MBT1157179.1"/>
    <property type="molecule type" value="Genomic_DNA"/>
</dbReference>
<protein>
    <submittedName>
        <fullName evidence="6">TetR/AcrR family transcriptional regulator</fullName>
    </submittedName>
</protein>
<keyword evidence="1" id="KW-0805">Transcription regulation</keyword>
<reference evidence="6" key="1">
    <citation type="journal article" date="2021" name="Microorganisms">
        <title>Phylogenomic Reconstruction and Metabolic Potential of the Genus Aminobacter.</title>
        <authorList>
            <person name="Artuso I."/>
            <person name="Turrini P."/>
            <person name="Pirolo M."/>
            <person name="Lugli G.A."/>
            <person name="Ventura M."/>
            <person name="Visca P."/>
        </authorList>
    </citation>
    <scope>NUCLEOTIDE SEQUENCE</scope>
    <source>
        <strain evidence="6">LMG 26462</strain>
    </source>
</reference>
<dbReference type="Proteomes" id="UP001138921">
    <property type="component" value="Unassembled WGS sequence"/>
</dbReference>
<gene>
    <name evidence="6" type="ORF">J1C56_16405</name>
</gene>
<dbReference type="SUPFAM" id="SSF46689">
    <property type="entry name" value="Homeodomain-like"/>
    <property type="match status" value="1"/>
</dbReference>
<dbReference type="InterPro" id="IPR009057">
    <property type="entry name" value="Homeodomain-like_sf"/>
</dbReference>
<dbReference type="RefSeq" id="WP_214391113.1">
    <property type="nucleotide sequence ID" value="NZ_JAFLWW010000004.1"/>
</dbReference>
<evidence type="ECO:0000256" key="3">
    <source>
        <dbReference type="ARBA" id="ARBA00023163"/>
    </source>
</evidence>
<organism evidence="6 7">
    <name type="scientific">Aminobacter anthyllidis</name>
    <dbReference type="NCBI Taxonomy" id="1035067"/>
    <lineage>
        <taxon>Bacteria</taxon>
        <taxon>Pseudomonadati</taxon>
        <taxon>Pseudomonadota</taxon>
        <taxon>Alphaproteobacteria</taxon>
        <taxon>Hyphomicrobiales</taxon>
        <taxon>Phyllobacteriaceae</taxon>
        <taxon>Aminobacter</taxon>
    </lineage>
</organism>
<dbReference type="InterPro" id="IPR050109">
    <property type="entry name" value="HTH-type_TetR-like_transc_reg"/>
</dbReference>
<name>A0A9X1AC57_9HYPH</name>
<keyword evidence="3" id="KW-0804">Transcription</keyword>
<dbReference type="Pfam" id="PF00440">
    <property type="entry name" value="TetR_N"/>
    <property type="match status" value="1"/>
</dbReference>
<evidence type="ECO:0000256" key="2">
    <source>
        <dbReference type="ARBA" id="ARBA00023125"/>
    </source>
</evidence>
<dbReference type="InterPro" id="IPR001647">
    <property type="entry name" value="HTH_TetR"/>
</dbReference>
<dbReference type="AlphaFoldDB" id="A0A9X1AC57"/>
<sequence>MKSVGLREEQKAGRRQSILEIARVKFESEKYADVTIEAIAAEAKLSPVTVYNYFGNKAGLLLALVSESDELLIAQLEAMIREDPGDLIESVAWFGQILRQHAMSYLSKQTWREVLAASIQFGSQDFGRSYAELDQVLIELMGSLIENLQSNGLLAKNIDRAALANTLFSLQNIRFFQFIADDNISNEMIDRTFRADLAGLAKAFGAPT</sequence>
<evidence type="ECO:0000256" key="1">
    <source>
        <dbReference type="ARBA" id="ARBA00023015"/>
    </source>
</evidence>
<accession>A0A9X1AC57</accession>
<evidence type="ECO:0000256" key="4">
    <source>
        <dbReference type="PROSITE-ProRule" id="PRU00335"/>
    </source>
</evidence>
<dbReference type="PANTHER" id="PTHR30055">
    <property type="entry name" value="HTH-TYPE TRANSCRIPTIONAL REGULATOR RUTR"/>
    <property type="match status" value="1"/>
</dbReference>
<proteinExistence type="predicted"/>
<feature type="domain" description="HTH tetR-type" evidence="5">
    <location>
        <begin position="12"/>
        <end position="72"/>
    </location>
</feature>
<dbReference type="GO" id="GO:0000976">
    <property type="term" value="F:transcription cis-regulatory region binding"/>
    <property type="evidence" value="ECO:0007669"/>
    <property type="project" value="TreeGrafter"/>
</dbReference>
<evidence type="ECO:0000313" key="6">
    <source>
        <dbReference type="EMBL" id="MBT1157179.1"/>
    </source>
</evidence>
<dbReference type="PROSITE" id="PS50977">
    <property type="entry name" value="HTH_TETR_2"/>
    <property type="match status" value="1"/>
</dbReference>